<dbReference type="PANTHER" id="PTHR43280">
    <property type="entry name" value="ARAC-FAMILY TRANSCRIPTIONAL REGULATOR"/>
    <property type="match status" value="1"/>
</dbReference>
<accession>A0A1B8ZIB7</accession>
<dbReference type="GO" id="GO:0043565">
    <property type="term" value="F:sequence-specific DNA binding"/>
    <property type="evidence" value="ECO:0007669"/>
    <property type="project" value="InterPro"/>
</dbReference>
<evidence type="ECO:0000256" key="3">
    <source>
        <dbReference type="ARBA" id="ARBA00023163"/>
    </source>
</evidence>
<dbReference type="InterPro" id="IPR018060">
    <property type="entry name" value="HTH_AraC"/>
</dbReference>
<dbReference type="Pfam" id="PF12833">
    <property type="entry name" value="HTH_18"/>
    <property type="match status" value="1"/>
</dbReference>
<feature type="domain" description="HTH araC/xylS-type" evidence="4">
    <location>
        <begin position="188"/>
        <end position="286"/>
    </location>
</feature>
<evidence type="ECO:0000313" key="5">
    <source>
        <dbReference type="EMBL" id="OCA71350.1"/>
    </source>
</evidence>
<name>A0A1B8ZIB7_9FLAO</name>
<sequence>MEGEIKKYSFKAALPVEFEIVQLKDLYTKNKKMLTVPHRTSFYHIVWFKSSENIHLIDFEPVETSPDTVLFLSKHKVHSFDERKNLDGLAILFTDDFFCKTEEQTRYLHSTILFNDLKTIAKISVEDNLTPFTILIELMQKELLQAADTFQPDLLRNLLHNFLLLSDRERSRLGFTEPKKNADLDYVIRFKDILEENYMKRKQVSNFAAEMHITEKRLNRATSKILGKSPKQLIDERIMLEAKRLLAYTNENVKEISYRLGFEELTNFIKYFKKHDSRTPVEFRESFIAE</sequence>
<reference evidence="6" key="1">
    <citation type="submission" date="2016-07" db="EMBL/GenBank/DDBJ databases">
        <authorList>
            <person name="Florea S."/>
            <person name="Webb J.S."/>
            <person name="Jaromczyk J."/>
            <person name="Schardl C.L."/>
        </authorList>
    </citation>
    <scope>NUCLEOTIDE SEQUENCE [LARGE SCALE GENOMIC DNA]</scope>
    <source>
        <strain evidence="6">CC-VM-7</strain>
    </source>
</reference>
<dbReference type="AlphaFoldDB" id="A0A1B8ZIB7"/>
<dbReference type="GO" id="GO:0003700">
    <property type="term" value="F:DNA-binding transcription factor activity"/>
    <property type="evidence" value="ECO:0007669"/>
    <property type="project" value="InterPro"/>
</dbReference>
<evidence type="ECO:0000256" key="2">
    <source>
        <dbReference type="ARBA" id="ARBA00023125"/>
    </source>
</evidence>
<organism evidence="5 6">
    <name type="scientific">Chryseobacterium arthrosphaerae</name>
    <dbReference type="NCBI Taxonomy" id="651561"/>
    <lineage>
        <taxon>Bacteria</taxon>
        <taxon>Pseudomonadati</taxon>
        <taxon>Bacteroidota</taxon>
        <taxon>Flavobacteriia</taxon>
        <taxon>Flavobacteriales</taxon>
        <taxon>Weeksellaceae</taxon>
        <taxon>Chryseobacterium group</taxon>
        <taxon>Chryseobacterium</taxon>
    </lineage>
</organism>
<keyword evidence="1" id="KW-0805">Transcription regulation</keyword>
<evidence type="ECO:0000256" key="1">
    <source>
        <dbReference type="ARBA" id="ARBA00023015"/>
    </source>
</evidence>
<dbReference type="InterPro" id="IPR009057">
    <property type="entry name" value="Homeodomain-like_sf"/>
</dbReference>
<protein>
    <submittedName>
        <fullName evidence="5">AraC family transcriptional regulator</fullName>
    </submittedName>
</protein>
<dbReference type="RefSeq" id="WP_065400003.1">
    <property type="nucleotide sequence ID" value="NZ_MAYG01000012.1"/>
</dbReference>
<evidence type="ECO:0000259" key="4">
    <source>
        <dbReference type="PROSITE" id="PS01124"/>
    </source>
</evidence>
<dbReference type="SMART" id="SM00342">
    <property type="entry name" value="HTH_ARAC"/>
    <property type="match status" value="1"/>
</dbReference>
<dbReference type="PANTHER" id="PTHR43280:SF32">
    <property type="entry name" value="TRANSCRIPTIONAL REGULATORY PROTEIN"/>
    <property type="match status" value="1"/>
</dbReference>
<evidence type="ECO:0000313" key="6">
    <source>
        <dbReference type="Proteomes" id="UP000093432"/>
    </source>
</evidence>
<comment type="caution">
    <text evidence="5">The sequence shown here is derived from an EMBL/GenBank/DDBJ whole genome shotgun (WGS) entry which is preliminary data.</text>
</comment>
<dbReference type="SUPFAM" id="SSF46689">
    <property type="entry name" value="Homeodomain-like"/>
    <property type="match status" value="1"/>
</dbReference>
<dbReference type="EMBL" id="MAYG01000012">
    <property type="protein sequence ID" value="OCA71350.1"/>
    <property type="molecule type" value="Genomic_DNA"/>
</dbReference>
<keyword evidence="3" id="KW-0804">Transcription</keyword>
<dbReference type="Proteomes" id="UP000093432">
    <property type="component" value="Unassembled WGS sequence"/>
</dbReference>
<dbReference type="STRING" id="651561.BBI00_16645"/>
<dbReference type="Gene3D" id="1.10.10.60">
    <property type="entry name" value="Homeodomain-like"/>
    <property type="match status" value="1"/>
</dbReference>
<keyword evidence="2" id="KW-0238">DNA-binding</keyword>
<dbReference type="PROSITE" id="PS01124">
    <property type="entry name" value="HTH_ARAC_FAMILY_2"/>
    <property type="match status" value="1"/>
</dbReference>
<proteinExistence type="predicted"/>
<dbReference type="OrthoDB" id="2666928at2"/>
<gene>
    <name evidence="5" type="ORF">BBI00_16645</name>
</gene>